<feature type="compositionally biased region" description="Basic and acidic residues" evidence="1">
    <location>
        <begin position="53"/>
        <end position="66"/>
    </location>
</feature>
<evidence type="ECO:0000256" key="2">
    <source>
        <dbReference type="SAM" id="SignalP"/>
    </source>
</evidence>
<evidence type="ECO:0000313" key="3">
    <source>
        <dbReference type="EMBL" id="MQR01420.1"/>
    </source>
</evidence>
<keyword evidence="4" id="KW-1185">Reference proteome</keyword>
<evidence type="ECO:0000313" key="4">
    <source>
        <dbReference type="Proteomes" id="UP000451565"/>
    </source>
</evidence>
<name>A0A843YQR1_9BURK</name>
<dbReference type="RefSeq" id="WP_153235036.1">
    <property type="nucleotide sequence ID" value="NZ_WINI01000006.1"/>
</dbReference>
<dbReference type="EMBL" id="WINI01000006">
    <property type="protein sequence ID" value="MQR01420.1"/>
    <property type="molecule type" value="Genomic_DNA"/>
</dbReference>
<gene>
    <name evidence="3" type="ORF">GEV47_12105</name>
</gene>
<reference evidence="3 4" key="1">
    <citation type="submission" date="2019-10" db="EMBL/GenBank/DDBJ databases">
        <title>Glaciimonas soli sp. nov., a psychrophilic bacterium isolated from the forest soil of a high elevation mountain in Taiwan.</title>
        <authorList>
            <person name="Wang L.-T."/>
            <person name="Shieh W.Y."/>
        </authorList>
    </citation>
    <scope>NUCLEOTIDE SEQUENCE [LARGE SCALE GENOMIC DNA]</scope>
    <source>
        <strain evidence="3 4">GS1</strain>
    </source>
</reference>
<feature type="compositionally biased region" description="Polar residues" evidence="1">
    <location>
        <begin position="83"/>
        <end position="98"/>
    </location>
</feature>
<dbReference type="AlphaFoldDB" id="A0A843YQR1"/>
<dbReference type="OrthoDB" id="8778878at2"/>
<keyword evidence="2" id="KW-0732">Signal</keyword>
<accession>A0A843YQR1</accession>
<feature type="chain" id="PRO_5032435348" description="DUF2782 domain-containing protein" evidence="2">
    <location>
        <begin position="26"/>
        <end position="145"/>
    </location>
</feature>
<proteinExistence type="predicted"/>
<dbReference type="Proteomes" id="UP000451565">
    <property type="component" value="Unassembled WGS sequence"/>
</dbReference>
<comment type="caution">
    <text evidence="3">The sequence shown here is derived from an EMBL/GenBank/DDBJ whole genome shotgun (WGS) entry which is preliminary data.</text>
</comment>
<organism evidence="3 4">
    <name type="scientific">Glaciimonas soli</name>
    <dbReference type="NCBI Taxonomy" id="2590999"/>
    <lineage>
        <taxon>Bacteria</taxon>
        <taxon>Pseudomonadati</taxon>
        <taxon>Pseudomonadota</taxon>
        <taxon>Betaproteobacteria</taxon>
        <taxon>Burkholderiales</taxon>
        <taxon>Oxalobacteraceae</taxon>
        <taxon>Glaciimonas</taxon>
    </lineage>
</organism>
<feature type="signal peptide" evidence="2">
    <location>
        <begin position="1"/>
        <end position="25"/>
    </location>
</feature>
<evidence type="ECO:0008006" key="5">
    <source>
        <dbReference type="Google" id="ProtNLM"/>
    </source>
</evidence>
<sequence length="145" mass="15236">MKNSKIWAAATLCVSVMATPLLVHAQDKTGATAPPPPELQKLEEVSDDGTPLIKKDNNEGEGEKQITQKRNAQGVITEETVHSGGSTYKVTAPVSGSNHVKGAEWTIGTFGGPKPAKPDNPGAERDPQNKTAAPPPDNNMTQSAN</sequence>
<feature type="region of interest" description="Disordered" evidence="1">
    <location>
        <begin position="27"/>
        <end position="145"/>
    </location>
</feature>
<protein>
    <recommendedName>
        <fullName evidence="5">DUF2782 domain-containing protein</fullName>
    </recommendedName>
</protein>
<evidence type="ECO:0000256" key="1">
    <source>
        <dbReference type="SAM" id="MobiDB-lite"/>
    </source>
</evidence>